<gene>
    <name evidence="1" type="ORF">Q8A67_012493</name>
</gene>
<protein>
    <submittedName>
        <fullName evidence="1">Uncharacterized protein</fullName>
    </submittedName>
</protein>
<dbReference type="Proteomes" id="UP001187343">
    <property type="component" value="Unassembled WGS sequence"/>
</dbReference>
<dbReference type="EMBL" id="JAUYZG010000012">
    <property type="protein sequence ID" value="KAK2892505.1"/>
    <property type="molecule type" value="Genomic_DNA"/>
</dbReference>
<name>A0AA88PK27_9TELE</name>
<proteinExistence type="predicted"/>
<reference evidence="1" key="1">
    <citation type="submission" date="2023-08" db="EMBL/GenBank/DDBJ databases">
        <title>Chromosome-level Genome Assembly of mud carp (Cirrhinus molitorella).</title>
        <authorList>
            <person name="Liu H."/>
        </authorList>
    </citation>
    <scope>NUCLEOTIDE SEQUENCE</scope>
    <source>
        <strain evidence="1">Prfri</strain>
        <tissue evidence="1">Muscle</tissue>
    </source>
</reference>
<evidence type="ECO:0000313" key="2">
    <source>
        <dbReference type="Proteomes" id="UP001187343"/>
    </source>
</evidence>
<accession>A0AA88PK27</accession>
<evidence type="ECO:0000313" key="1">
    <source>
        <dbReference type="EMBL" id="KAK2892505.1"/>
    </source>
</evidence>
<organism evidence="1 2">
    <name type="scientific">Cirrhinus molitorella</name>
    <name type="common">mud carp</name>
    <dbReference type="NCBI Taxonomy" id="172907"/>
    <lineage>
        <taxon>Eukaryota</taxon>
        <taxon>Metazoa</taxon>
        <taxon>Chordata</taxon>
        <taxon>Craniata</taxon>
        <taxon>Vertebrata</taxon>
        <taxon>Euteleostomi</taxon>
        <taxon>Actinopterygii</taxon>
        <taxon>Neopterygii</taxon>
        <taxon>Teleostei</taxon>
        <taxon>Ostariophysi</taxon>
        <taxon>Cypriniformes</taxon>
        <taxon>Cyprinidae</taxon>
        <taxon>Labeoninae</taxon>
        <taxon>Labeonini</taxon>
        <taxon>Cirrhinus</taxon>
    </lineage>
</organism>
<comment type="caution">
    <text evidence="1">The sequence shown here is derived from an EMBL/GenBank/DDBJ whole genome shotgun (WGS) entry which is preliminary data.</text>
</comment>
<sequence length="168" mass="18350">MSTSVLSAHSSVSGSPAVIRSASIRARENFTALFQMLRHFSLSCSAPLHAADSHSECALRLCPSSSSTLSSVNSAEEKSYEKLPPLDESVAVHLYPPMAIEWKTKAAHPSEPCRKRSVLPDMLFPQLDRRPWHYIPLTRFSHPPSSLFGPAVDLPAQAFKLVICPGSP</sequence>
<dbReference type="AlphaFoldDB" id="A0AA88PK27"/>
<keyword evidence="2" id="KW-1185">Reference proteome</keyword>